<keyword evidence="1" id="KW-1133">Transmembrane helix</keyword>
<dbReference type="EMBL" id="CP048222">
    <property type="protein sequence ID" value="QHT71649.1"/>
    <property type="molecule type" value="Genomic_DNA"/>
</dbReference>
<dbReference type="InterPro" id="IPR013901">
    <property type="entry name" value="Anthrone_oxy"/>
</dbReference>
<protein>
    <submittedName>
        <fullName evidence="2">DUF1772 domain-containing protein</fullName>
    </submittedName>
</protein>
<feature type="transmembrane region" description="Helical" evidence="1">
    <location>
        <begin position="125"/>
        <end position="148"/>
    </location>
</feature>
<organism evidence="2 3">
    <name type="scientific">Rhodocytophaga rosea</name>
    <dbReference type="NCBI Taxonomy" id="2704465"/>
    <lineage>
        <taxon>Bacteria</taxon>
        <taxon>Pseudomonadati</taxon>
        <taxon>Bacteroidota</taxon>
        <taxon>Cytophagia</taxon>
        <taxon>Cytophagales</taxon>
        <taxon>Rhodocytophagaceae</taxon>
        <taxon>Rhodocytophaga</taxon>
    </lineage>
</organism>
<dbReference type="AlphaFoldDB" id="A0A6C0GTY7"/>
<dbReference type="Pfam" id="PF08592">
    <property type="entry name" value="Anthrone_oxy"/>
    <property type="match status" value="1"/>
</dbReference>
<feature type="transmembrane region" description="Helical" evidence="1">
    <location>
        <begin position="7"/>
        <end position="28"/>
    </location>
</feature>
<sequence length="151" mass="16889">MLLTIVRFLNIFLAALVAGTIFGIWLGYDPHTLSASTYVEQQQNTIRALNVLMPLLGFITILVTALSAYLQRAQKAILLTLLMAAVLLIASGLITRFGNQPINSIVMTWNASSPPVNWTQLRDQWWFLHMLRTFFSVVALCLIIAASIKRN</sequence>
<feature type="transmembrane region" description="Helical" evidence="1">
    <location>
        <begin position="48"/>
        <end position="70"/>
    </location>
</feature>
<evidence type="ECO:0000313" key="2">
    <source>
        <dbReference type="EMBL" id="QHT71649.1"/>
    </source>
</evidence>
<feature type="transmembrane region" description="Helical" evidence="1">
    <location>
        <begin position="77"/>
        <end position="97"/>
    </location>
</feature>
<accession>A0A6C0GTY7</accession>
<name>A0A6C0GTY7_9BACT</name>
<keyword evidence="1" id="KW-0472">Membrane</keyword>
<reference evidence="2 3" key="1">
    <citation type="submission" date="2020-01" db="EMBL/GenBank/DDBJ databases">
        <authorList>
            <person name="Kim M.K."/>
        </authorList>
    </citation>
    <scope>NUCLEOTIDE SEQUENCE [LARGE SCALE GENOMIC DNA]</scope>
    <source>
        <strain evidence="2 3">172606-1</strain>
    </source>
</reference>
<gene>
    <name evidence="2" type="ORF">GXP67_35755</name>
</gene>
<keyword evidence="1" id="KW-0812">Transmembrane</keyword>
<dbReference type="KEGG" id="rhoz:GXP67_35755"/>
<keyword evidence="3" id="KW-1185">Reference proteome</keyword>
<evidence type="ECO:0000313" key="3">
    <source>
        <dbReference type="Proteomes" id="UP000480178"/>
    </source>
</evidence>
<proteinExistence type="predicted"/>
<dbReference type="Proteomes" id="UP000480178">
    <property type="component" value="Chromosome"/>
</dbReference>
<evidence type="ECO:0000256" key="1">
    <source>
        <dbReference type="SAM" id="Phobius"/>
    </source>
</evidence>
<dbReference type="RefSeq" id="WP_162447582.1">
    <property type="nucleotide sequence ID" value="NZ_CP048222.1"/>
</dbReference>